<dbReference type="Pfam" id="PF05924">
    <property type="entry name" value="SAMP"/>
    <property type="match status" value="3"/>
</dbReference>
<feature type="compositionally biased region" description="Polar residues" evidence="7">
    <location>
        <begin position="737"/>
        <end position="748"/>
    </location>
</feature>
<dbReference type="Pfam" id="PF05972">
    <property type="entry name" value="APC_15aa"/>
    <property type="match status" value="1"/>
</dbReference>
<dbReference type="Proteomes" id="UP001279410">
    <property type="component" value="Unassembled WGS sequence"/>
</dbReference>
<dbReference type="GO" id="GO:0016477">
    <property type="term" value="P:cell migration"/>
    <property type="evidence" value="ECO:0007669"/>
    <property type="project" value="TreeGrafter"/>
</dbReference>
<feature type="coiled-coil region" evidence="6">
    <location>
        <begin position="38"/>
        <end position="72"/>
    </location>
</feature>
<dbReference type="GO" id="GO:0007399">
    <property type="term" value="P:nervous system development"/>
    <property type="evidence" value="ECO:0007669"/>
    <property type="project" value="TreeGrafter"/>
</dbReference>
<dbReference type="InterPro" id="IPR026818">
    <property type="entry name" value="Apc_fam"/>
</dbReference>
<feature type="region of interest" description="Disordered" evidence="7">
    <location>
        <begin position="141"/>
        <end position="201"/>
    </location>
</feature>
<comment type="caution">
    <text evidence="9">The sequence shown here is derived from an EMBL/GenBank/DDBJ whole genome shotgun (WGS) entry which is preliminary data.</text>
</comment>
<dbReference type="InterPro" id="IPR011989">
    <property type="entry name" value="ARM-like"/>
</dbReference>
<dbReference type="PANTHER" id="PTHR12607">
    <property type="entry name" value="ADENOMATOUS POLYPOSIS COLI PROTEIN FAMILY"/>
    <property type="match status" value="1"/>
</dbReference>
<feature type="region of interest" description="Disordered" evidence="7">
    <location>
        <begin position="925"/>
        <end position="1034"/>
    </location>
</feature>
<feature type="region of interest" description="Disordered" evidence="7">
    <location>
        <begin position="1286"/>
        <end position="1540"/>
    </location>
</feature>
<dbReference type="InterPro" id="IPR000225">
    <property type="entry name" value="Armadillo"/>
</dbReference>
<feature type="compositionally biased region" description="Basic and acidic residues" evidence="7">
    <location>
        <begin position="840"/>
        <end position="850"/>
    </location>
</feature>
<dbReference type="GO" id="GO:0120025">
    <property type="term" value="C:plasma membrane bounded cell projection"/>
    <property type="evidence" value="ECO:0007669"/>
    <property type="project" value="UniProtKB-ARBA"/>
</dbReference>
<feature type="region of interest" description="Disordered" evidence="7">
    <location>
        <begin position="1576"/>
        <end position="1623"/>
    </location>
</feature>
<keyword evidence="2" id="KW-0879">Wnt signaling pathway</keyword>
<evidence type="ECO:0000256" key="2">
    <source>
        <dbReference type="ARBA" id="ARBA00022687"/>
    </source>
</evidence>
<accession>A0AAD3NF48</accession>
<feature type="compositionally biased region" description="Acidic residues" evidence="7">
    <location>
        <begin position="1183"/>
        <end position="1193"/>
    </location>
</feature>
<evidence type="ECO:0000256" key="3">
    <source>
        <dbReference type="ARBA" id="ARBA00022737"/>
    </source>
</evidence>
<dbReference type="InterPro" id="IPR016024">
    <property type="entry name" value="ARM-type_fold"/>
</dbReference>
<dbReference type="GO" id="GO:0045295">
    <property type="term" value="F:gamma-catenin binding"/>
    <property type="evidence" value="ECO:0007669"/>
    <property type="project" value="TreeGrafter"/>
</dbReference>
<evidence type="ECO:0000256" key="6">
    <source>
        <dbReference type="SAM" id="Coils"/>
    </source>
</evidence>
<reference evidence="9" key="1">
    <citation type="submission" date="2022-08" db="EMBL/GenBank/DDBJ databases">
        <title>Genome sequencing of akame (Lates japonicus).</title>
        <authorList>
            <person name="Hashiguchi Y."/>
            <person name="Takahashi H."/>
        </authorList>
    </citation>
    <scope>NUCLEOTIDE SEQUENCE</scope>
    <source>
        <strain evidence="9">Kochi</strain>
    </source>
</reference>
<dbReference type="Pfam" id="PF16689">
    <property type="entry name" value="APC_N_CC"/>
    <property type="match status" value="1"/>
</dbReference>
<feature type="compositionally biased region" description="Polar residues" evidence="7">
    <location>
        <begin position="817"/>
        <end position="827"/>
    </location>
</feature>
<dbReference type="GO" id="GO:0005881">
    <property type="term" value="C:cytoplasmic microtubule"/>
    <property type="evidence" value="ECO:0007669"/>
    <property type="project" value="TreeGrafter"/>
</dbReference>
<feature type="region of interest" description="Disordered" evidence="7">
    <location>
        <begin position="671"/>
        <end position="771"/>
    </location>
</feature>
<dbReference type="GO" id="GO:0016342">
    <property type="term" value="C:catenin complex"/>
    <property type="evidence" value="ECO:0007669"/>
    <property type="project" value="TreeGrafter"/>
</dbReference>
<feature type="compositionally biased region" description="Low complexity" evidence="7">
    <location>
        <begin position="170"/>
        <end position="185"/>
    </location>
</feature>
<dbReference type="GO" id="GO:0016055">
    <property type="term" value="P:Wnt signaling pathway"/>
    <property type="evidence" value="ECO:0007669"/>
    <property type="project" value="UniProtKB-KW"/>
</dbReference>
<evidence type="ECO:0000313" key="10">
    <source>
        <dbReference type="Proteomes" id="UP001279410"/>
    </source>
</evidence>
<dbReference type="GO" id="GO:0008017">
    <property type="term" value="F:microtubule binding"/>
    <property type="evidence" value="ECO:0007669"/>
    <property type="project" value="TreeGrafter"/>
</dbReference>
<dbReference type="SMART" id="SM00185">
    <property type="entry name" value="ARM"/>
    <property type="match status" value="7"/>
</dbReference>
<feature type="compositionally biased region" description="Low complexity" evidence="7">
    <location>
        <begin position="1060"/>
        <end position="1096"/>
    </location>
</feature>
<organism evidence="9 10">
    <name type="scientific">Lates japonicus</name>
    <name type="common">Japanese lates</name>
    <dbReference type="NCBI Taxonomy" id="270547"/>
    <lineage>
        <taxon>Eukaryota</taxon>
        <taxon>Metazoa</taxon>
        <taxon>Chordata</taxon>
        <taxon>Craniata</taxon>
        <taxon>Vertebrata</taxon>
        <taxon>Euteleostomi</taxon>
        <taxon>Actinopterygii</taxon>
        <taxon>Neopterygii</taxon>
        <taxon>Teleostei</taxon>
        <taxon>Neoteleostei</taxon>
        <taxon>Acanthomorphata</taxon>
        <taxon>Carangaria</taxon>
        <taxon>Carangaria incertae sedis</taxon>
        <taxon>Centropomidae</taxon>
        <taxon>Lates</taxon>
    </lineage>
</organism>
<dbReference type="PROSITE" id="PS50176">
    <property type="entry name" value="ARM_REPEAT"/>
    <property type="match status" value="1"/>
</dbReference>
<dbReference type="Pfam" id="PF16629">
    <property type="entry name" value="Arm_APC_u3"/>
    <property type="match status" value="2"/>
</dbReference>
<evidence type="ECO:0000259" key="8">
    <source>
        <dbReference type="Pfam" id="PF16689"/>
    </source>
</evidence>
<feature type="region of interest" description="Disordered" evidence="7">
    <location>
        <begin position="1060"/>
        <end position="1254"/>
    </location>
</feature>
<feature type="compositionally biased region" description="Basic and acidic residues" evidence="7">
    <location>
        <begin position="968"/>
        <end position="985"/>
    </location>
</feature>
<feature type="region of interest" description="Disordered" evidence="7">
    <location>
        <begin position="88"/>
        <end position="125"/>
    </location>
</feature>
<dbReference type="InterPro" id="IPR032038">
    <property type="entry name" value="APC_N"/>
</dbReference>
<dbReference type="InterPro" id="IPR036149">
    <property type="entry name" value="APC_N_sf"/>
</dbReference>
<feature type="compositionally biased region" description="Pro residues" evidence="7">
    <location>
        <begin position="1343"/>
        <end position="1358"/>
    </location>
</feature>
<keyword evidence="10" id="KW-1185">Reference proteome</keyword>
<dbReference type="FunFam" id="1.25.10.10:FF:000035">
    <property type="entry name" value="adenomatous polyposis coli protein 2"/>
    <property type="match status" value="1"/>
</dbReference>
<feature type="compositionally biased region" description="Low complexity" evidence="7">
    <location>
        <begin position="1610"/>
        <end position="1619"/>
    </location>
</feature>
<dbReference type="SUPFAM" id="SSF58050">
    <property type="entry name" value="N-terminal coiled coil domain from apc"/>
    <property type="match status" value="1"/>
</dbReference>
<name>A0AAD3NF48_LATJO</name>
<dbReference type="Gene3D" id="1.25.10.10">
    <property type="entry name" value="Leucine-rich Repeat Variant"/>
    <property type="match status" value="1"/>
</dbReference>
<evidence type="ECO:0000313" key="9">
    <source>
        <dbReference type="EMBL" id="GLD71878.1"/>
    </source>
</evidence>
<protein>
    <submittedName>
        <fullName evidence="9">Adenomatous polyposis coli protein isoform X1</fullName>
    </submittedName>
</protein>
<feature type="compositionally biased region" description="Basic and acidic residues" evidence="7">
    <location>
        <begin position="1106"/>
        <end position="1117"/>
    </location>
</feature>
<dbReference type="EMBL" id="BRZM01000775">
    <property type="protein sequence ID" value="GLD71878.1"/>
    <property type="molecule type" value="Genomic_DNA"/>
</dbReference>
<evidence type="ECO:0000256" key="1">
    <source>
        <dbReference type="ARBA" id="ARBA00009051"/>
    </source>
</evidence>
<dbReference type="InterPro" id="IPR009223">
    <property type="entry name" value="APC_rpt"/>
</dbReference>
<feature type="compositionally biased region" description="Polar residues" evidence="7">
    <location>
        <begin position="872"/>
        <end position="885"/>
    </location>
</feature>
<feature type="compositionally biased region" description="Low complexity" evidence="7">
    <location>
        <begin position="1138"/>
        <end position="1148"/>
    </location>
</feature>
<comment type="similarity">
    <text evidence="1">Belongs to the adenomatous polyposis coli (APC) family.</text>
</comment>
<feature type="compositionally biased region" description="Polar residues" evidence="7">
    <location>
        <begin position="699"/>
        <end position="713"/>
    </location>
</feature>
<feature type="compositionally biased region" description="Low complexity" evidence="7">
    <location>
        <begin position="1381"/>
        <end position="1390"/>
    </location>
</feature>
<feature type="compositionally biased region" description="Gly residues" evidence="7">
    <location>
        <begin position="689"/>
        <end position="698"/>
    </location>
</feature>
<dbReference type="Gene3D" id="1.20.5.10">
    <property type="match status" value="1"/>
</dbReference>
<feature type="region of interest" description="Disordered" evidence="7">
    <location>
        <begin position="816"/>
        <end position="912"/>
    </location>
</feature>
<dbReference type="PANTHER" id="PTHR12607:SF11">
    <property type="entry name" value="ADENOMATOUS POLYPOSIS COLI PROTEIN"/>
    <property type="match status" value="1"/>
</dbReference>
<gene>
    <name evidence="9" type="ORF">AKAME5_002320200</name>
</gene>
<dbReference type="GO" id="GO:0007389">
    <property type="term" value="P:pattern specification process"/>
    <property type="evidence" value="ECO:0007669"/>
    <property type="project" value="TreeGrafter"/>
</dbReference>
<feature type="compositionally biased region" description="Basic and acidic residues" evidence="7">
    <location>
        <begin position="1428"/>
        <end position="1444"/>
    </location>
</feature>
<dbReference type="GO" id="GO:0030877">
    <property type="term" value="C:beta-catenin destruction complex"/>
    <property type="evidence" value="ECO:0007669"/>
    <property type="project" value="TreeGrafter"/>
</dbReference>
<feature type="compositionally biased region" description="Polar residues" evidence="7">
    <location>
        <begin position="851"/>
        <end position="860"/>
    </location>
</feature>
<dbReference type="GO" id="GO:0001708">
    <property type="term" value="P:cell fate specification"/>
    <property type="evidence" value="ECO:0007669"/>
    <property type="project" value="TreeGrafter"/>
</dbReference>
<proteinExistence type="inferred from homology"/>
<dbReference type="InterPro" id="IPR041257">
    <property type="entry name" value="APC_rep"/>
</dbReference>
<sequence length="1687" mass="182466">MTASGLVAEICRCLKRTSFILQTGKVSREASIMAAASYDQLLRQVEVLKMENSNLRQELQDNSNHLTKLETEASNMKEVLKELGPSGSELLEEAGGPGSSAFPRPTALPRRTVSGQSSHAPLPEELEKEIDCLWTGDGEESSGSCVSYPADREGHPEAGSSAAGGGSSGGETDSSGLAGAQSSGSRLDHEPTNETSYSVPRRITSHLGTKVEMVYSLLSMLGTHDKDDMSRTLLAMSSSQDSCIAMRQSGCLPLLIQLLHGNDKDSLLLGNSRGSKEARARASAALHNIVHSQPDDKRGRREIRVLHLLEQVRHYCEACWSWQENHERGVDQEDNPMPSPVEHQICPAVCVLMKLSFDEEHRHAMNELGGLQAVAELLQVDCEMFGLSSDHYSITLRRYAGMALTNLTFGDVANKATLCSMKGCMRAMVAQLKSESEDLQQVIASVLRNLSWRADVNSKKTLREVGSVRALMGCALEVQKESTLKSVLSALWNLSAHCTENKADICAVDGALAFLVGTLTHRSHTNTLAIIESGGGILRNVSSLIATNEAHRQILREHGCLPTLLQHLKSHSLTIVSNACGTLWNLSARDAKDQEALWELGAVGMLRNLIHSRHKMIAMGSAAALRNLMANRPARYKDTSVVSPGAGAPSLHARKQKALFEELDAQQLSETFDNIDNLSPKAAHKKGRGCNGAGGGGSTTRSYANTPVLSSPKNGDGSKRTGEEATYPRPVFPPSVRASSDSLNSVTSADGYGNRGKNKPSSEPFYSSDESGANKCCVYRKYPADLAHKIRSANHMADDDGAELDTPINYSLKYSDEQLNSGRQSPSHRGGIESDDDDGQDARLRRRNDGGESTTSSSRMASVPPARYVVVTATSNYSSDSTNEQPIDYSLNKLRPPPQANRAPKSNQESTQTYCVEDTPICFSRGSSLSSLSSEEEEEDSDVIGRKRRGGSVVSGSGRNNYPTLPVSEKDSHEQQQQRQQKEAESQTATAPSTRGRRGHHHHHGHAHHHHHHHHVTSSSGARTPKSPPEQPYAQETPLMFSRCTSVSSLDSFSTSSIASSVRSSEPCSGVPSGVVSPSDLPDSPGQTMPPSRAKTPPLPPPTQTTKEEVTAKKKDEEESSADVLLHFATESTPHGFSRASSLSALSLDEPYIAAEMKKKEEEEEEEGNEERKEEAAAKPILDESDDDDDIEILEACINMAMPKSSRKPKKQQQVAPRKPSQLPVYKLLPPQSRTQSQQRKDVPLPPPPEEVPRVYCVEGTPLNFSTATSLSDLTIDSPPNEEAAAAVIPVLPPTSTQRRRAGLPEGENGDDILAECISAAMPKAKPRKPIRASANGEHLQAPPLPPPLPPPAPPPLGPQQQKKKPTSPVKPMPQRPAYGATTATATKAKPGFAFDSPRHYTPIEGTPCCFSRNDSLSSLDFDEEDGGGEKDDEEKKTKEEEGKKRKQQTAAVFPRTKPATNQTATDEKQKFAIEDTPVCFSRNSSLSSLSDIDQENNNKEFAPPPPEQQGGAKAGTKSPPPAQVESKPRPPAASGYAPKAFHVEDTPVCFSRNSSLSSLSIDSEDDLLQECISSAMPKKKKKAAASVTTQLSVPKADDSFLAEEEPSEAPRSPASSDSESFDWKAIQEGANSVVSSMNAAAASSLSRQLPLQGRTRSFFDEGRLADECRLFRLRPLLLCCRGATNS</sequence>
<dbReference type="SUPFAM" id="SSF48371">
    <property type="entry name" value="ARM repeat"/>
    <property type="match status" value="1"/>
</dbReference>
<feature type="compositionally biased region" description="Basic residues" evidence="7">
    <location>
        <begin position="995"/>
        <end position="1016"/>
    </location>
</feature>
<feature type="repeat" description="ARM" evidence="5">
    <location>
        <begin position="559"/>
        <end position="601"/>
    </location>
</feature>
<evidence type="ECO:0000256" key="4">
    <source>
        <dbReference type="ARBA" id="ARBA00023054"/>
    </source>
</evidence>
<keyword evidence="4 6" id="KW-0175">Coiled coil</keyword>
<dbReference type="Pfam" id="PF00514">
    <property type="entry name" value="Arm"/>
    <property type="match status" value="2"/>
</dbReference>
<dbReference type="InterPro" id="IPR009224">
    <property type="entry name" value="SAMP"/>
</dbReference>
<dbReference type="Pfam" id="PF05923">
    <property type="entry name" value="APC_r"/>
    <property type="match status" value="7"/>
</dbReference>
<evidence type="ECO:0000256" key="5">
    <source>
        <dbReference type="PROSITE-ProRule" id="PRU00259"/>
    </source>
</evidence>
<dbReference type="Pfam" id="PF18797">
    <property type="entry name" value="APC_rep"/>
    <property type="match status" value="1"/>
</dbReference>
<feature type="compositionally biased region" description="Polar residues" evidence="7">
    <location>
        <begin position="759"/>
        <end position="771"/>
    </location>
</feature>
<dbReference type="GO" id="GO:0090090">
    <property type="term" value="P:negative regulation of canonical Wnt signaling pathway"/>
    <property type="evidence" value="ECO:0007669"/>
    <property type="project" value="TreeGrafter"/>
</dbReference>
<feature type="domain" description="Adenomatous polyposis coli N-terminal dimerisation" evidence="8">
    <location>
        <begin position="36"/>
        <end position="84"/>
    </location>
</feature>
<dbReference type="GO" id="GO:0007026">
    <property type="term" value="P:negative regulation of microtubule depolymerization"/>
    <property type="evidence" value="ECO:0007669"/>
    <property type="project" value="TreeGrafter"/>
</dbReference>
<keyword evidence="3" id="KW-0677">Repeat</keyword>
<dbReference type="InterPro" id="IPR009240">
    <property type="entry name" value="APC_15aa_rpt"/>
</dbReference>
<dbReference type="GO" id="GO:0008013">
    <property type="term" value="F:beta-catenin binding"/>
    <property type="evidence" value="ECO:0007669"/>
    <property type="project" value="InterPro"/>
</dbReference>
<evidence type="ECO:0000256" key="7">
    <source>
        <dbReference type="SAM" id="MobiDB-lite"/>
    </source>
</evidence>